<sequence>MEITKEAVEQICLDTMRNTLNDYETIKAELESLKTGKRVLLPVDLDHARFMLLVAQRFISDVHNETMNAIKGKENA</sequence>
<dbReference type="EMBL" id="LR796187">
    <property type="protein sequence ID" value="CAB4126024.1"/>
    <property type="molecule type" value="Genomic_DNA"/>
</dbReference>
<gene>
    <name evidence="2" type="ORF">UFOVP181_214</name>
    <name evidence="1" type="ORF">UFOVP57_425</name>
</gene>
<dbReference type="EMBL" id="LR798231">
    <property type="protein sequence ID" value="CAB5208850.1"/>
    <property type="molecule type" value="Genomic_DNA"/>
</dbReference>
<organism evidence="2">
    <name type="scientific">uncultured Caudovirales phage</name>
    <dbReference type="NCBI Taxonomy" id="2100421"/>
    <lineage>
        <taxon>Viruses</taxon>
        <taxon>Duplodnaviria</taxon>
        <taxon>Heunggongvirae</taxon>
        <taxon>Uroviricota</taxon>
        <taxon>Caudoviricetes</taxon>
        <taxon>Peduoviridae</taxon>
        <taxon>Maltschvirus</taxon>
        <taxon>Maltschvirus maltsch</taxon>
    </lineage>
</organism>
<protein>
    <submittedName>
        <fullName evidence="2">Uncharacterized protein</fullName>
    </submittedName>
</protein>
<name>A0A6J7WEI9_9CAUD</name>
<evidence type="ECO:0000313" key="1">
    <source>
        <dbReference type="EMBL" id="CAB4126024.1"/>
    </source>
</evidence>
<evidence type="ECO:0000313" key="2">
    <source>
        <dbReference type="EMBL" id="CAB5208850.1"/>
    </source>
</evidence>
<proteinExistence type="predicted"/>
<reference evidence="2" key="1">
    <citation type="submission" date="2020-05" db="EMBL/GenBank/DDBJ databases">
        <authorList>
            <person name="Chiriac C."/>
            <person name="Salcher M."/>
            <person name="Ghai R."/>
            <person name="Kavagutti S V."/>
        </authorList>
    </citation>
    <scope>NUCLEOTIDE SEQUENCE</scope>
</reference>
<accession>A0A6J7WEI9</accession>